<dbReference type="PANTHER" id="PTHR23028">
    <property type="entry name" value="ACETYLTRANSFERASE"/>
    <property type="match status" value="1"/>
</dbReference>
<feature type="transmembrane region" description="Helical" evidence="2">
    <location>
        <begin position="328"/>
        <end position="350"/>
    </location>
</feature>
<dbReference type="InterPro" id="IPR002656">
    <property type="entry name" value="Acyl_transf_3_dom"/>
</dbReference>
<organism evidence="4 5">
    <name type="scientific">Streptomyces typhae</name>
    <dbReference type="NCBI Taxonomy" id="2681492"/>
    <lineage>
        <taxon>Bacteria</taxon>
        <taxon>Bacillati</taxon>
        <taxon>Actinomycetota</taxon>
        <taxon>Actinomycetes</taxon>
        <taxon>Kitasatosporales</taxon>
        <taxon>Streptomycetaceae</taxon>
        <taxon>Streptomyces</taxon>
    </lineage>
</organism>
<name>A0A6L6X025_9ACTN</name>
<feature type="transmembrane region" description="Helical" evidence="2">
    <location>
        <begin position="169"/>
        <end position="188"/>
    </location>
</feature>
<dbReference type="AlphaFoldDB" id="A0A6L6X025"/>
<reference evidence="4 5" key="1">
    <citation type="submission" date="2019-11" db="EMBL/GenBank/DDBJ databases">
        <title>Streptomyces typhae sp. nov., a novel endophytic actinomycete isolated from the root of cattail pollen (Typha angustifolia L.).</title>
        <authorList>
            <person name="Peng C."/>
        </authorList>
    </citation>
    <scope>NUCLEOTIDE SEQUENCE [LARGE SCALE GENOMIC DNA]</scope>
    <source>
        <strain evidence="5">p1417</strain>
    </source>
</reference>
<evidence type="ECO:0000313" key="5">
    <source>
        <dbReference type="Proteomes" id="UP000483802"/>
    </source>
</evidence>
<feature type="transmembrane region" description="Helical" evidence="2">
    <location>
        <begin position="141"/>
        <end position="162"/>
    </location>
</feature>
<keyword evidence="2" id="KW-1133">Transmembrane helix</keyword>
<dbReference type="PANTHER" id="PTHR23028:SF131">
    <property type="entry name" value="BLR2367 PROTEIN"/>
    <property type="match status" value="1"/>
</dbReference>
<dbReference type="GO" id="GO:0016020">
    <property type="term" value="C:membrane"/>
    <property type="evidence" value="ECO:0007669"/>
    <property type="project" value="TreeGrafter"/>
</dbReference>
<feature type="region of interest" description="Disordered" evidence="1">
    <location>
        <begin position="371"/>
        <end position="392"/>
    </location>
</feature>
<comment type="caution">
    <text evidence="4">The sequence shown here is derived from an EMBL/GenBank/DDBJ whole genome shotgun (WGS) entry which is preliminary data.</text>
</comment>
<feature type="transmembrane region" description="Helical" evidence="2">
    <location>
        <begin position="240"/>
        <end position="259"/>
    </location>
</feature>
<dbReference type="GO" id="GO:0016747">
    <property type="term" value="F:acyltransferase activity, transferring groups other than amino-acyl groups"/>
    <property type="evidence" value="ECO:0007669"/>
    <property type="project" value="InterPro"/>
</dbReference>
<dbReference type="RefSeq" id="WP_157166817.1">
    <property type="nucleotide sequence ID" value="NZ_WPNZ01000011.1"/>
</dbReference>
<feature type="transmembrane region" description="Helical" evidence="2">
    <location>
        <begin position="208"/>
        <end position="233"/>
    </location>
</feature>
<keyword evidence="4" id="KW-0808">Transferase</keyword>
<dbReference type="Proteomes" id="UP000483802">
    <property type="component" value="Unassembled WGS sequence"/>
</dbReference>
<keyword evidence="2" id="KW-0812">Transmembrane</keyword>
<accession>A0A6L6X025</accession>
<sequence length="392" mass="42675">MSNDVLRPQLSRLPSLSGMRFIAALPVFAFHATSGMNFLRGDTGDFFADIFKDTGTPSVSFFFILSGFILTWSARPRDTVPGFWRRRLVKVYPNHLVAFAAAAVIMLIASDPIEAKKFFTSLFLVQSWVPEILVPTGMNPVAWSLSCEVFFYLSFPLLLPLVRRLTTRALWAAGAVLLAVPWAVALVAQHTVDGVPVVPGEALAYEQIWLVYFFPLTRLAEFVLGIVVARLVLGGSVPRVGLVPAALFAVGGFVLNAHVPYLYSLGGTAAFWVVPLIVAGATADVRGTRSAMRGRVMVRLGELSFAFYLVHTLFLMSAQRWLVQDLSAGAALAALFGCLAASLAVSYAMFRWVEAPLVRRFGSVARPWRNPREEPPAATVPAPLAGATDTKD</sequence>
<feature type="domain" description="Acyltransferase 3" evidence="3">
    <location>
        <begin position="15"/>
        <end position="349"/>
    </location>
</feature>
<keyword evidence="2" id="KW-0472">Membrane</keyword>
<evidence type="ECO:0000313" key="4">
    <source>
        <dbReference type="EMBL" id="MVO87123.1"/>
    </source>
</evidence>
<keyword evidence="5" id="KW-1185">Reference proteome</keyword>
<dbReference type="Pfam" id="PF01757">
    <property type="entry name" value="Acyl_transf_3"/>
    <property type="match status" value="1"/>
</dbReference>
<feature type="transmembrane region" description="Helical" evidence="2">
    <location>
        <begin position="265"/>
        <end position="283"/>
    </location>
</feature>
<feature type="transmembrane region" description="Helical" evidence="2">
    <location>
        <begin position="59"/>
        <end position="75"/>
    </location>
</feature>
<gene>
    <name evidence="4" type="ORF">GPA10_20725</name>
</gene>
<proteinExistence type="predicted"/>
<protein>
    <submittedName>
        <fullName evidence="4">Acyltransferase family protein</fullName>
    </submittedName>
</protein>
<dbReference type="GO" id="GO:0000271">
    <property type="term" value="P:polysaccharide biosynthetic process"/>
    <property type="evidence" value="ECO:0007669"/>
    <property type="project" value="TreeGrafter"/>
</dbReference>
<feature type="transmembrane region" description="Helical" evidence="2">
    <location>
        <begin position="303"/>
        <end position="322"/>
    </location>
</feature>
<feature type="transmembrane region" description="Helical" evidence="2">
    <location>
        <begin position="21"/>
        <end position="39"/>
    </location>
</feature>
<dbReference type="EMBL" id="WPNZ01000011">
    <property type="protein sequence ID" value="MVO87123.1"/>
    <property type="molecule type" value="Genomic_DNA"/>
</dbReference>
<evidence type="ECO:0000256" key="1">
    <source>
        <dbReference type="SAM" id="MobiDB-lite"/>
    </source>
</evidence>
<evidence type="ECO:0000256" key="2">
    <source>
        <dbReference type="SAM" id="Phobius"/>
    </source>
</evidence>
<evidence type="ECO:0000259" key="3">
    <source>
        <dbReference type="Pfam" id="PF01757"/>
    </source>
</evidence>
<dbReference type="InterPro" id="IPR050879">
    <property type="entry name" value="Acyltransferase_3"/>
</dbReference>
<feature type="transmembrane region" description="Helical" evidence="2">
    <location>
        <begin position="96"/>
        <end position="113"/>
    </location>
</feature>
<keyword evidence="4" id="KW-0012">Acyltransferase</keyword>